<accession>A0A9D1T4L6</accession>
<dbReference type="Gene3D" id="3.60.21.10">
    <property type="match status" value="1"/>
</dbReference>
<name>A0A9D1T4L6_9FIRM</name>
<dbReference type="AlphaFoldDB" id="A0A9D1T4L6"/>
<sequence length="236" mass="26989">MSLFTIADLHLSLSGSKPMDIFPGWENHASRLRENWQKTVGREDTVVIPGDISWGMSLEEALPDFRFIDSLNGKKIILKGNHDYWWSTKSKADRVLRENEISSIEILNNNFYSYGDIGICGTRGWINDGSEPADAKVIKREAMRLERSILLCKEAGLYPTVFLHYPPVYGSLVNSEILEVMLRYDISLCFYGHLHGQEAHKYAPKKRFGINFRLVSSDYLQFKPLDISLIVQSAKK</sequence>
<feature type="domain" description="Calcineurin-like phosphoesterase" evidence="1">
    <location>
        <begin position="5"/>
        <end position="196"/>
    </location>
</feature>
<dbReference type="InterPro" id="IPR051158">
    <property type="entry name" value="Metallophosphoesterase_sf"/>
</dbReference>
<proteinExistence type="predicted"/>
<dbReference type="PANTHER" id="PTHR31302">
    <property type="entry name" value="TRANSMEMBRANE PROTEIN WITH METALLOPHOSPHOESTERASE DOMAIN-RELATED"/>
    <property type="match status" value="1"/>
</dbReference>
<dbReference type="GO" id="GO:0016787">
    <property type="term" value="F:hydrolase activity"/>
    <property type="evidence" value="ECO:0007669"/>
    <property type="project" value="InterPro"/>
</dbReference>
<dbReference type="PIRSF" id="PIRSF033094">
    <property type="entry name" value="Pesterase_CT488"/>
    <property type="match status" value="1"/>
</dbReference>
<dbReference type="InterPro" id="IPR004843">
    <property type="entry name" value="Calcineurin-like_PHP"/>
</dbReference>
<dbReference type="PANTHER" id="PTHR31302:SF22">
    <property type="entry name" value="PHOSPHOESTERASE"/>
    <property type="match status" value="1"/>
</dbReference>
<protein>
    <submittedName>
        <fullName evidence="2">Metallophosphoesterase</fullName>
    </submittedName>
</protein>
<evidence type="ECO:0000313" key="2">
    <source>
        <dbReference type="EMBL" id="HIV11367.1"/>
    </source>
</evidence>
<dbReference type="InterPro" id="IPR014578">
    <property type="entry name" value="Pesterase_CT488"/>
</dbReference>
<dbReference type="SUPFAM" id="SSF56300">
    <property type="entry name" value="Metallo-dependent phosphatases"/>
    <property type="match status" value="1"/>
</dbReference>
<comment type="caution">
    <text evidence="2">The sequence shown here is derived from an EMBL/GenBank/DDBJ whole genome shotgun (WGS) entry which is preliminary data.</text>
</comment>
<evidence type="ECO:0000259" key="1">
    <source>
        <dbReference type="Pfam" id="PF00149"/>
    </source>
</evidence>
<gene>
    <name evidence="2" type="ORF">IAD28_06730</name>
</gene>
<dbReference type="InterPro" id="IPR029052">
    <property type="entry name" value="Metallo-depent_PP-like"/>
</dbReference>
<reference evidence="2" key="1">
    <citation type="submission" date="2020-10" db="EMBL/GenBank/DDBJ databases">
        <authorList>
            <person name="Gilroy R."/>
        </authorList>
    </citation>
    <scope>NUCLEOTIDE SEQUENCE</scope>
    <source>
        <strain evidence="2">1370</strain>
    </source>
</reference>
<organism evidence="2 3">
    <name type="scientific">Candidatus Faeciplasma avium</name>
    <dbReference type="NCBI Taxonomy" id="2840798"/>
    <lineage>
        <taxon>Bacteria</taxon>
        <taxon>Bacillati</taxon>
        <taxon>Bacillota</taxon>
        <taxon>Clostridia</taxon>
        <taxon>Eubacteriales</taxon>
        <taxon>Oscillospiraceae</taxon>
        <taxon>Oscillospiraceae incertae sedis</taxon>
        <taxon>Candidatus Faeciplasma</taxon>
    </lineage>
</organism>
<evidence type="ECO:0000313" key="3">
    <source>
        <dbReference type="Proteomes" id="UP000823960"/>
    </source>
</evidence>
<reference evidence="2" key="2">
    <citation type="journal article" date="2021" name="PeerJ">
        <title>Extensive microbial diversity within the chicken gut microbiome revealed by metagenomics and culture.</title>
        <authorList>
            <person name="Gilroy R."/>
            <person name="Ravi A."/>
            <person name="Getino M."/>
            <person name="Pursley I."/>
            <person name="Horton D.L."/>
            <person name="Alikhan N.F."/>
            <person name="Baker D."/>
            <person name="Gharbi K."/>
            <person name="Hall N."/>
            <person name="Watson M."/>
            <person name="Adriaenssens E.M."/>
            <person name="Foster-Nyarko E."/>
            <person name="Jarju S."/>
            <person name="Secka A."/>
            <person name="Antonio M."/>
            <person name="Oren A."/>
            <person name="Chaudhuri R.R."/>
            <person name="La Ragione R."/>
            <person name="Hildebrand F."/>
            <person name="Pallen M.J."/>
        </authorList>
    </citation>
    <scope>NUCLEOTIDE SEQUENCE</scope>
    <source>
        <strain evidence="2">1370</strain>
    </source>
</reference>
<dbReference type="Pfam" id="PF00149">
    <property type="entry name" value="Metallophos"/>
    <property type="match status" value="1"/>
</dbReference>
<dbReference type="Proteomes" id="UP000823960">
    <property type="component" value="Unassembled WGS sequence"/>
</dbReference>
<dbReference type="EMBL" id="DVOL01000097">
    <property type="protein sequence ID" value="HIV11367.1"/>
    <property type="molecule type" value="Genomic_DNA"/>
</dbReference>